<reference evidence="1" key="1">
    <citation type="submission" date="2014-09" db="EMBL/GenBank/DDBJ databases">
        <authorList>
            <person name="Magalhaes I.L.F."/>
            <person name="Oliveira U."/>
            <person name="Santos F.R."/>
            <person name="Vidigal T.H.D.A."/>
            <person name="Brescovit A.D."/>
            <person name="Santos A.J."/>
        </authorList>
    </citation>
    <scope>NUCLEOTIDE SEQUENCE</scope>
    <source>
        <tissue evidence="1">Shoot tissue taken approximately 20 cm above the soil surface</tissue>
    </source>
</reference>
<organism evidence="1">
    <name type="scientific">Arundo donax</name>
    <name type="common">Giant reed</name>
    <name type="synonym">Donax arundinaceus</name>
    <dbReference type="NCBI Taxonomy" id="35708"/>
    <lineage>
        <taxon>Eukaryota</taxon>
        <taxon>Viridiplantae</taxon>
        <taxon>Streptophyta</taxon>
        <taxon>Embryophyta</taxon>
        <taxon>Tracheophyta</taxon>
        <taxon>Spermatophyta</taxon>
        <taxon>Magnoliopsida</taxon>
        <taxon>Liliopsida</taxon>
        <taxon>Poales</taxon>
        <taxon>Poaceae</taxon>
        <taxon>PACMAD clade</taxon>
        <taxon>Arundinoideae</taxon>
        <taxon>Arundineae</taxon>
        <taxon>Arundo</taxon>
    </lineage>
</organism>
<dbReference type="AlphaFoldDB" id="A0A0A9GYP4"/>
<evidence type="ECO:0000313" key="1">
    <source>
        <dbReference type="EMBL" id="JAE29622.1"/>
    </source>
</evidence>
<reference evidence="1" key="2">
    <citation type="journal article" date="2015" name="Data Brief">
        <title>Shoot transcriptome of the giant reed, Arundo donax.</title>
        <authorList>
            <person name="Barrero R.A."/>
            <person name="Guerrero F.D."/>
            <person name="Moolhuijzen P."/>
            <person name="Goolsby J.A."/>
            <person name="Tidwell J."/>
            <person name="Bellgard S.E."/>
            <person name="Bellgard M.I."/>
        </authorList>
    </citation>
    <scope>NUCLEOTIDE SEQUENCE</scope>
    <source>
        <tissue evidence="1">Shoot tissue taken approximately 20 cm above the soil surface</tissue>
    </source>
</reference>
<protein>
    <submittedName>
        <fullName evidence="1">Uncharacterized protein</fullName>
    </submittedName>
</protein>
<sequence length="39" mass="4619">MKTKIWSVEKGMSWTNHFPLPPAPYMKTRIYMDSKFLAS</sequence>
<accession>A0A0A9GYP4</accession>
<proteinExistence type="predicted"/>
<name>A0A0A9GYP4_ARUDO</name>
<dbReference type="EMBL" id="GBRH01168274">
    <property type="protein sequence ID" value="JAE29622.1"/>
    <property type="molecule type" value="Transcribed_RNA"/>
</dbReference>